<dbReference type="SUPFAM" id="SSF53167">
    <property type="entry name" value="Purine and uridine phosphorylases"/>
    <property type="match status" value="1"/>
</dbReference>
<comment type="caution">
    <text evidence="3">The sequence shown here is derived from an EMBL/GenBank/DDBJ whole genome shotgun (WGS) entry which is preliminary data.</text>
</comment>
<name>A0ABR4LD10_9EURO</name>
<dbReference type="PANTHER" id="PTHR46082:SF11">
    <property type="entry name" value="AAA+ ATPASE DOMAIN-CONTAINING PROTEIN-RELATED"/>
    <property type="match status" value="1"/>
</dbReference>
<dbReference type="InterPro" id="IPR053137">
    <property type="entry name" value="NLR-like"/>
</dbReference>
<protein>
    <submittedName>
        <fullName evidence="3">Nucleoside phosphorylase domain-containing protein</fullName>
    </submittedName>
</protein>
<dbReference type="EMBL" id="JBFXLQ010000068">
    <property type="protein sequence ID" value="KAL2862415.1"/>
    <property type="molecule type" value="Genomic_DNA"/>
</dbReference>
<organism evidence="3 4">
    <name type="scientific">Aspergillus lucknowensis</name>
    <dbReference type="NCBI Taxonomy" id="176173"/>
    <lineage>
        <taxon>Eukaryota</taxon>
        <taxon>Fungi</taxon>
        <taxon>Dikarya</taxon>
        <taxon>Ascomycota</taxon>
        <taxon>Pezizomycotina</taxon>
        <taxon>Eurotiomycetes</taxon>
        <taxon>Eurotiomycetidae</taxon>
        <taxon>Eurotiales</taxon>
        <taxon>Aspergillaceae</taxon>
        <taxon>Aspergillus</taxon>
        <taxon>Aspergillus subgen. Nidulantes</taxon>
    </lineage>
</organism>
<evidence type="ECO:0000313" key="3">
    <source>
        <dbReference type="EMBL" id="KAL2862415.1"/>
    </source>
</evidence>
<dbReference type="Gene3D" id="3.40.50.1580">
    <property type="entry name" value="Nucleoside phosphorylase domain"/>
    <property type="match status" value="1"/>
</dbReference>
<keyword evidence="4" id="KW-1185">Reference proteome</keyword>
<dbReference type="Proteomes" id="UP001610432">
    <property type="component" value="Unassembled WGS sequence"/>
</dbReference>
<evidence type="ECO:0000259" key="2">
    <source>
        <dbReference type="Pfam" id="PF01048"/>
    </source>
</evidence>
<feature type="domain" description="Nucleoside phosphorylase" evidence="2">
    <location>
        <begin position="23"/>
        <end position="294"/>
    </location>
</feature>
<feature type="compositionally biased region" description="Basic and acidic residues" evidence="1">
    <location>
        <begin position="212"/>
        <end position="223"/>
    </location>
</feature>
<dbReference type="GeneID" id="98149832"/>
<dbReference type="PANTHER" id="PTHR46082">
    <property type="entry name" value="ATP/GTP-BINDING PROTEIN-RELATED"/>
    <property type="match status" value="1"/>
</dbReference>
<dbReference type="InterPro" id="IPR000845">
    <property type="entry name" value="Nucleoside_phosphorylase_d"/>
</dbReference>
<reference evidence="3 4" key="1">
    <citation type="submission" date="2024-07" db="EMBL/GenBank/DDBJ databases">
        <title>Section-level genome sequencing and comparative genomics of Aspergillus sections Usti and Cavernicolus.</title>
        <authorList>
            <consortium name="Lawrence Berkeley National Laboratory"/>
            <person name="Nybo J.L."/>
            <person name="Vesth T.C."/>
            <person name="Theobald S."/>
            <person name="Frisvad J.C."/>
            <person name="Larsen T.O."/>
            <person name="Kjaerboelling I."/>
            <person name="Rothschild-Mancinelli K."/>
            <person name="Lyhne E.K."/>
            <person name="Kogle M.E."/>
            <person name="Barry K."/>
            <person name="Clum A."/>
            <person name="Na H."/>
            <person name="Ledsgaard L."/>
            <person name="Lin J."/>
            <person name="Lipzen A."/>
            <person name="Kuo A."/>
            <person name="Riley R."/>
            <person name="Mondo S."/>
            <person name="Labutti K."/>
            <person name="Haridas S."/>
            <person name="Pangalinan J."/>
            <person name="Salamov A.A."/>
            <person name="Simmons B.A."/>
            <person name="Magnuson J.K."/>
            <person name="Chen J."/>
            <person name="Drula E."/>
            <person name="Henrissat B."/>
            <person name="Wiebenga A."/>
            <person name="Lubbers R.J."/>
            <person name="Gomes A.C."/>
            <person name="Macurrencykelacurrency M.R."/>
            <person name="Stajich J."/>
            <person name="Grigoriev I.V."/>
            <person name="Mortensen U.H."/>
            <person name="De Vries R.P."/>
            <person name="Baker S.E."/>
            <person name="Andersen M.R."/>
        </authorList>
    </citation>
    <scope>NUCLEOTIDE SEQUENCE [LARGE SCALE GENOMIC DNA]</scope>
    <source>
        <strain evidence="3 4">CBS 449.75</strain>
    </source>
</reference>
<dbReference type="Pfam" id="PF01048">
    <property type="entry name" value="PNP_UDP_1"/>
    <property type="match status" value="1"/>
</dbReference>
<evidence type="ECO:0000256" key="1">
    <source>
        <dbReference type="SAM" id="MobiDB-lite"/>
    </source>
</evidence>
<accession>A0ABR4LD10</accession>
<evidence type="ECO:0000313" key="4">
    <source>
        <dbReference type="Proteomes" id="UP001610432"/>
    </source>
</evidence>
<gene>
    <name evidence="3" type="ORF">BJX67DRAFT_391279</name>
</gene>
<sequence length="330" mass="37413">MVSKNRLRNTTVIWLCIVQPEIDAAVAILDEEYEIHSPKDQESYRLGRIGDHQVAITYPPSGTYGTNAAADIASRIPDRFPNARFGLLVGIAGGCPNPRDQDKDIRLGDVVVSRPRKEHGGVLQIDMGQRTEKDGFKIQSHLDKPPRLLRNAIAHLQNEHGRGTPRRMDKFIDEIGKHRIPQKFIFPGSANDRLFQSNYRHEPKHPNCNRCDPSRIEKRDDRKSKYPRVHYGTIASGNMVMKDAQERDRLRDDKDVLCFEMEAAGVMDSFPFLVIRGICDYSDSHKNKNWQHYAAFAAAAYAKDLLACVPPAPVLFNEQSRRFPSAGLDQ</sequence>
<feature type="region of interest" description="Disordered" evidence="1">
    <location>
        <begin position="199"/>
        <end position="223"/>
    </location>
</feature>
<dbReference type="RefSeq" id="XP_070881394.1">
    <property type="nucleotide sequence ID" value="XM_071034760.1"/>
</dbReference>
<dbReference type="InterPro" id="IPR035994">
    <property type="entry name" value="Nucleoside_phosphorylase_sf"/>
</dbReference>
<proteinExistence type="predicted"/>